<organism evidence="1 2">
    <name type="scientific">Gigaspora margarita</name>
    <dbReference type="NCBI Taxonomy" id="4874"/>
    <lineage>
        <taxon>Eukaryota</taxon>
        <taxon>Fungi</taxon>
        <taxon>Fungi incertae sedis</taxon>
        <taxon>Mucoromycota</taxon>
        <taxon>Glomeromycotina</taxon>
        <taxon>Glomeromycetes</taxon>
        <taxon>Diversisporales</taxon>
        <taxon>Gigasporaceae</taxon>
        <taxon>Gigaspora</taxon>
    </lineage>
</organism>
<dbReference type="SUPFAM" id="SSF53474">
    <property type="entry name" value="alpha/beta-Hydrolases"/>
    <property type="match status" value="1"/>
</dbReference>
<protein>
    <submittedName>
        <fullName evidence="1">37234_t:CDS:1</fullName>
    </submittedName>
</protein>
<keyword evidence="2" id="KW-1185">Reference proteome</keyword>
<comment type="caution">
    <text evidence="1">The sequence shown here is derived from an EMBL/GenBank/DDBJ whole genome shotgun (WGS) entry which is preliminary data.</text>
</comment>
<reference evidence="1 2" key="1">
    <citation type="submission" date="2021-06" db="EMBL/GenBank/DDBJ databases">
        <authorList>
            <person name="Kallberg Y."/>
            <person name="Tangrot J."/>
            <person name="Rosling A."/>
        </authorList>
    </citation>
    <scope>NUCLEOTIDE SEQUENCE [LARGE SCALE GENOMIC DNA]</scope>
    <source>
        <strain evidence="1 2">120-4 pot B 10/14</strain>
    </source>
</reference>
<evidence type="ECO:0000313" key="2">
    <source>
        <dbReference type="Proteomes" id="UP000789901"/>
    </source>
</evidence>
<dbReference type="EMBL" id="CAJVQB010005941">
    <property type="protein sequence ID" value="CAG8673593.1"/>
    <property type="molecule type" value="Genomic_DNA"/>
</dbReference>
<proteinExistence type="predicted"/>
<dbReference type="Proteomes" id="UP000789901">
    <property type="component" value="Unassembled WGS sequence"/>
</dbReference>
<dbReference type="Gene3D" id="3.40.50.1820">
    <property type="entry name" value="alpha/beta hydrolase"/>
    <property type="match status" value="1"/>
</dbReference>
<sequence>HHLSPEHQFPAPLCDALAAYLYLINLGLETGFKPFDPKQIIFSGSSAVVGHPSFTKVPRFKLYCVNEALAIPHISSMWLKVGKFTTYFMSSLWWSKISDSNILFSFKASNPSRFQLPKYATTNFINSAFKNPIDAILEVYDGTCHCFQKIIPDKISQFSINRSCDFIKNHMFKKNTSDEAANKINENSVKILIQI</sequence>
<gene>
    <name evidence="1" type="ORF">GMARGA_LOCUS10565</name>
</gene>
<name>A0ABN7UW19_GIGMA</name>
<feature type="non-terminal residue" evidence="1">
    <location>
        <position position="1"/>
    </location>
</feature>
<accession>A0ABN7UW19</accession>
<evidence type="ECO:0000313" key="1">
    <source>
        <dbReference type="EMBL" id="CAG8673593.1"/>
    </source>
</evidence>
<dbReference type="InterPro" id="IPR029058">
    <property type="entry name" value="AB_hydrolase_fold"/>
</dbReference>